<keyword evidence="3" id="KW-0479">Metal-binding</keyword>
<proteinExistence type="predicted"/>
<dbReference type="PANTHER" id="PTHR12992:SF11">
    <property type="entry name" value="MITOCHONDRIAL COENZYME A DIPHOSPHATASE NUDT8"/>
    <property type="match status" value="1"/>
</dbReference>
<gene>
    <name evidence="8" type="ORF">C4K88_10490</name>
</gene>
<dbReference type="Gene3D" id="3.90.79.10">
    <property type="entry name" value="Nucleoside Triphosphate Pyrophosphohydrolase"/>
    <property type="match status" value="1"/>
</dbReference>
<dbReference type="GO" id="GO:0046872">
    <property type="term" value="F:metal ion binding"/>
    <property type="evidence" value="ECO:0007669"/>
    <property type="project" value="UniProtKB-KW"/>
</dbReference>
<dbReference type="InterPro" id="IPR000086">
    <property type="entry name" value="NUDIX_hydrolase_dom"/>
</dbReference>
<dbReference type="Proteomes" id="UP000239297">
    <property type="component" value="Unassembled WGS sequence"/>
</dbReference>
<evidence type="ECO:0000313" key="8">
    <source>
        <dbReference type="EMBL" id="PPB49125.1"/>
    </source>
</evidence>
<reference evidence="8 9" key="1">
    <citation type="journal article" date="2014" name="Int. J. Syst. Evol. Microbiol.">
        <title>Arthrobacter pityocampae sp. nov., isolated from Thaumetopoea pityocampa (Lep., Thaumetopoeidae).</title>
        <authorList>
            <person name="Ince I.A."/>
            <person name="Demirbag Z."/>
            <person name="Kati H."/>
        </authorList>
    </citation>
    <scope>NUCLEOTIDE SEQUENCE [LARGE SCALE GENOMIC DNA]</scope>
    <source>
        <strain evidence="8 9">Tp2</strain>
    </source>
</reference>
<dbReference type="GO" id="GO:0010945">
    <property type="term" value="F:coenzyme A diphosphatase activity"/>
    <property type="evidence" value="ECO:0007669"/>
    <property type="project" value="InterPro"/>
</dbReference>
<dbReference type="RefSeq" id="WP_104121563.1">
    <property type="nucleotide sequence ID" value="NZ_PRKW01000004.1"/>
</dbReference>
<keyword evidence="4" id="KW-0378">Hydrolase</keyword>
<dbReference type="InterPro" id="IPR045121">
    <property type="entry name" value="CoAse"/>
</dbReference>
<protein>
    <submittedName>
        <fullName evidence="8">Coenzyme A pyrophosphatase</fullName>
    </submittedName>
</protein>
<comment type="caution">
    <text evidence="8">The sequence shown here is derived from an EMBL/GenBank/DDBJ whole genome shotgun (WGS) entry which is preliminary data.</text>
</comment>
<organism evidence="8 9">
    <name type="scientific">Arthrobacter pityocampae</name>
    <dbReference type="NCBI Taxonomy" id="547334"/>
    <lineage>
        <taxon>Bacteria</taxon>
        <taxon>Bacillati</taxon>
        <taxon>Actinomycetota</taxon>
        <taxon>Actinomycetes</taxon>
        <taxon>Micrococcales</taxon>
        <taxon>Micrococcaceae</taxon>
        <taxon>Arthrobacter</taxon>
    </lineage>
</organism>
<evidence type="ECO:0000256" key="3">
    <source>
        <dbReference type="ARBA" id="ARBA00022723"/>
    </source>
</evidence>
<name>A0A2S5IX55_9MICC</name>
<evidence type="ECO:0000256" key="5">
    <source>
        <dbReference type="ARBA" id="ARBA00022842"/>
    </source>
</evidence>
<feature type="domain" description="Nudix hydrolase" evidence="7">
    <location>
        <begin position="37"/>
        <end position="220"/>
    </location>
</feature>
<dbReference type="OrthoDB" id="9802805at2"/>
<evidence type="ECO:0000256" key="2">
    <source>
        <dbReference type="ARBA" id="ARBA00001946"/>
    </source>
</evidence>
<comment type="cofactor">
    <cofactor evidence="2">
        <name>Mg(2+)</name>
        <dbReference type="ChEBI" id="CHEBI:18420"/>
    </cofactor>
</comment>
<sequence length="227" mass="24695">MTARDELVRWVESLQVTTTSLVRADGWQFATLDPAKSRRAAVLILFGTRGDPPPGTPSRPAPDDVDLLFVMRASSLAHHPGQVAFPGGTIDAEDTDEGAAALREAREETGVDSDGIEILGTLPEVGLPVSNFLVTPVLAWWTEQSPVHAVDTAESELVFRCPVSTLLDPSRRRTAVVRRNGFVSRTPAFLTPDAVIWGFTAMLLDAIFDGLGWTRPWDRSQEIPAPL</sequence>
<evidence type="ECO:0000256" key="6">
    <source>
        <dbReference type="ARBA" id="ARBA00023211"/>
    </source>
</evidence>
<comment type="cofactor">
    <cofactor evidence="1">
        <name>Mn(2+)</name>
        <dbReference type="ChEBI" id="CHEBI:29035"/>
    </cofactor>
</comment>
<evidence type="ECO:0000259" key="7">
    <source>
        <dbReference type="PROSITE" id="PS51462"/>
    </source>
</evidence>
<evidence type="ECO:0000256" key="1">
    <source>
        <dbReference type="ARBA" id="ARBA00001936"/>
    </source>
</evidence>
<dbReference type="CDD" id="cd03426">
    <property type="entry name" value="NUDIX_CoAse_Nudt7"/>
    <property type="match status" value="1"/>
</dbReference>
<evidence type="ECO:0000256" key="4">
    <source>
        <dbReference type="ARBA" id="ARBA00022801"/>
    </source>
</evidence>
<dbReference type="AlphaFoldDB" id="A0A2S5IX55"/>
<keyword evidence="6" id="KW-0464">Manganese</keyword>
<keyword evidence="5" id="KW-0460">Magnesium</keyword>
<accession>A0A2S5IX55</accession>
<dbReference type="Pfam" id="PF00293">
    <property type="entry name" value="NUDIX"/>
    <property type="match status" value="1"/>
</dbReference>
<keyword evidence="9" id="KW-1185">Reference proteome</keyword>
<dbReference type="SUPFAM" id="SSF55811">
    <property type="entry name" value="Nudix"/>
    <property type="match status" value="1"/>
</dbReference>
<dbReference type="InterPro" id="IPR015797">
    <property type="entry name" value="NUDIX_hydrolase-like_dom_sf"/>
</dbReference>
<dbReference type="PROSITE" id="PS51462">
    <property type="entry name" value="NUDIX"/>
    <property type="match status" value="1"/>
</dbReference>
<dbReference type="PANTHER" id="PTHR12992">
    <property type="entry name" value="NUDIX HYDROLASE"/>
    <property type="match status" value="1"/>
</dbReference>
<evidence type="ECO:0000313" key="9">
    <source>
        <dbReference type="Proteomes" id="UP000239297"/>
    </source>
</evidence>
<dbReference type="EMBL" id="PRKW01000004">
    <property type="protein sequence ID" value="PPB49125.1"/>
    <property type="molecule type" value="Genomic_DNA"/>
</dbReference>